<dbReference type="SMART" id="SM00042">
    <property type="entry name" value="CUB"/>
    <property type="match status" value="1"/>
</dbReference>
<dbReference type="PANTHER" id="PTHR46908">
    <property type="entry name" value="CUBILIN-LIKE PROTEIN"/>
    <property type="match status" value="1"/>
</dbReference>
<feature type="chain" id="PRO_5040762227" description="CUB domain-containing protein" evidence="3">
    <location>
        <begin position="22"/>
        <end position="175"/>
    </location>
</feature>
<reference evidence="5" key="1">
    <citation type="submission" date="2023-01" db="EMBL/GenBank/DDBJ databases">
        <title>Genome assembly of the deep-sea coral Lophelia pertusa.</title>
        <authorList>
            <person name="Herrera S."/>
            <person name="Cordes E."/>
        </authorList>
    </citation>
    <scope>NUCLEOTIDE SEQUENCE</scope>
    <source>
        <strain evidence="5">USNM1676648</strain>
        <tissue evidence="5">Polyp</tissue>
    </source>
</reference>
<dbReference type="Pfam" id="PF00431">
    <property type="entry name" value="CUB"/>
    <property type="match status" value="1"/>
</dbReference>
<dbReference type="FunFam" id="2.60.120.290:FF:000013">
    <property type="entry name" value="Membrane frizzled-related protein"/>
    <property type="match status" value="1"/>
</dbReference>
<dbReference type="InterPro" id="IPR000859">
    <property type="entry name" value="CUB_dom"/>
</dbReference>
<evidence type="ECO:0000259" key="4">
    <source>
        <dbReference type="PROSITE" id="PS01180"/>
    </source>
</evidence>
<evidence type="ECO:0000313" key="6">
    <source>
        <dbReference type="Proteomes" id="UP001163046"/>
    </source>
</evidence>
<accession>A0A9W9YWI0</accession>
<evidence type="ECO:0000313" key="5">
    <source>
        <dbReference type="EMBL" id="KAJ7370803.1"/>
    </source>
</evidence>
<gene>
    <name evidence="5" type="ORF">OS493_029793</name>
</gene>
<protein>
    <recommendedName>
        <fullName evidence="4">CUB domain-containing protein</fullName>
    </recommendedName>
</protein>
<dbReference type="PROSITE" id="PS01180">
    <property type="entry name" value="CUB"/>
    <property type="match status" value="1"/>
</dbReference>
<keyword evidence="3" id="KW-0732">Signal</keyword>
<name>A0A9W9YWI0_9CNID</name>
<dbReference type="AlphaFoldDB" id="A0A9W9YWI0"/>
<dbReference type="PANTHER" id="PTHR46908:SF8">
    <property type="entry name" value="C-TYPE LECTIN DOMAIN-CONTAINING PROTEIN"/>
    <property type="match status" value="1"/>
</dbReference>
<dbReference type="SUPFAM" id="SSF49854">
    <property type="entry name" value="Spermadhesin, CUB domain"/>
    <property type="match status" value="1"/>
</dbReference>
<sequence length="175" mass="19989">MEMHMLLWKAVSLFTLLYSLGLPDENAPKPSTEQRCDFASLYMRCDGCNETFHADSNDFHSPNYPQKYPDEEYCSWRITVSLSHQVYLMFTYFSLQFENNTDSVYVYDGDKETGEVLGVFYGGHPPPKEGIYSSSNSLLVIFKSDKNSSYPGFKASYHAVNCSGTANPDFTYQTY</sequence>
<feature type="domain" description="CUB" evidence="4">
    <location>
        <begin position="48"/>
        <end position="160"/>
    </location>
</feature>
<comment type="caution">
    <text evidence="5">The sequence shown here is derived from an EMBL/GenBank/DDBJ whole genome shotgun (WGS) entry which is preliminary data.</text>
</comment>
<evidence type="ECO:0000256" key="2">
    <source>
        <dbReference type="PROSITE-ProRule" id="PRU00059"/>
    </source>
</evidence>
<keyword evidence="1" id="KW-1015">Disulfide bond</keyword>
<comment type="caution">
    <text evidence="2">Lacks conserved residue(s) required for the propagation of feature annotation.</text>
</comment>
<feature type="signal peptide" evidence="3">
    <location>
        <begin position="1"/>
        <end position="21"/>
    </location>
</feature>
<dbReference type="OrthoDB" id="8836374at2759"/>
<dbReference type="EMBL" id="MU826856">
    <property type="protein sequence ID" value="KAJ7370803.1"/>
    <property type="molecule type" value="Genomic_DNA"/>
</dbReference>
<organism evidence="5 6">
    <name type="scientific">Desmophyllum pertusum</name>
    <dbReference type="NCBI Taxonomy" id="174260"/>
    <lineage>
        <taxon>Eukaryota</taxon>
        <taxon>Metazoa</taxon>
        <taxon>Cnidaria</taxon>
        <taxon>Anthozoa</taxon>
        <taxon>Hexacorallia</taxon>
        <taxon>Scleractinia</taxon>
        <taxon>Caryophylliina</taxon>
        <taxon>Caryophylliidae</taxon>
        <taxon>Desmophyllum</taxon>
    </lineage>
</organism>
<proteinExistence type="predicted"/>
<dbReference type="Proteomes" id="UP001163046">
    <property type="component" value="Unassembled WGS sequence"/>
</dbReference>
<dbReference type="CDD" id="cd00041">
    <property type="entry name" value="CUB"/>
    <property type="match status" value="1"/>
</dbReference>
<dbReference type="InterPro" id="IPR035914">
    <property type="entry name" value="Sperma_CUB_dom_sf"/>
</dbReference>
<dbReference type="InterPro" id="IPR052129">
    <property type="entry name" value="Spermadhesin-Link_domain"/>
</dbReference>
<evidence type="ECO:0000256" key="3">
    <source>
        <dbReference type="SAM" id="SignalP"/>
    </source>
</evidence>
<dbReference type="Gene3D" id="2.60.120.290">
    <property type="entry name" value="Spermadhesin, CUB domain"/>
    <property type="match status" value="1"/>
</dbReference>
<evidence type="ECO:0000256" key="1">
    <source>
        <dbReference type="ARBA" id="ARBA00023157"/>
    </source>
</evidence>
<keyword evidence="6" id="KW-1185">Reference proteome</keyword>